<feature type="transmembrane region" description="Helical" evidence="11">
    <location>
        <begin position="243"/>
        <end position="270"/>
    </location>
</feature>
<dbReference type="InterPro" id="IPR007110">
    <property type="entry name" value="Ig-like_dom"/>
</dbReference>
<feature type="transmembrane region" description="Helical" evidence="11">
    <location>
        <begin position="456"/>
        <end position="476"/>
    </location>
</feature>
<keyword evidence="6 11" id="KW-0472">Membrane</keyword>
<dbReference type="Gene3D" id="2.60.40.10">
    <property type="entry name" value="Immunoglobulins"/>
    <property type="match status" value="2"/>
</dbReference>
<name>A0AA88PYJ4_9TELE</name>
<evidence type="ECO:0000256" key="8">
    <source>
        <dbReference type="ARBA" id="ARBA00023170"/>
    </source>
</evidence>
<dbReference type="GO" id="GO:0009897">
    <property type="term" value="C:external side of plasma membrane"/>
    <property type="evidence" value="ECO:0007669"/>
    <property type="project" value="TreeGrafter"/>
</dbReference>
<evidence type="ECO:0000256" key="12">
    <source>
        <dbReference type="SAM" id="SignalP"/>
    </source>
</evidence>
<dbReference type="AlphaFoldDB" id="A0AA88PYJ4"/>
<sequence>MCTLNKSLFRVLISAAALLASEGLLVQGPAQPLVAQLGGSIMLPCSVETPLTVEELEVHWKRTDEETLVQLFQNGEDRPEAQYQSYRDRAHFFSEKIFKGNFSILLENITVADTGIYRCVRVVVTGEGQTVFTHVGEDVVLNCMVDSHIPPQHFDEVSWKKVDKRPDIVPVLLFQNGTIFPGSSHKRYRDRAEFFSEEILKGNFSMRLKNVQTADKGEYMCEVHTENSVNSATVEIGRLGMSALHIITLMLCFTSLLLTFALCIPVTIYISRKDTGTKPMYINYLQVMCPNICMCIAFVLWGVIEGSVVEVTMCATINLTRIILLFLMAPYFNWETTVSVDFPNFIHRTIEYVGIPIAYLLISTAYCSAVLHDLWNASQWSEVVLVSVGIILLSSIPVFLRALSDVCFTKFFEIHFSLQFVTESLGHVLMQSSNFLQMRLLFFKSSAVDESMITMTYALGGISAAISIIVLPIPAIRQYLCSKLGKNQLRALIGRCYLVWVNVMVITLIGHTAFILYYVDMILENTKDRFGWIFVTFLLHVLTAIAPTRFPRAVPDVIYTTLYMYGVAGLPVVNSVSLATELLLQVYMGERTVDDQRGIVLPFESIMSAVWLILQIHAYWAVGGRDVLKELYELRDFAAQCTPQKSRNNSVCSTIQQGDILSENQRCQPEAVPIL</sequence>
<keyword evidence="7" id="KW-1015">Disulfide bond</keyword>
<dbReference type="SUPFAM" id="SSF48726">
    <property type="entry name" value="Immunoglobulin"/>
    <property type="match status" value="2"/>
</dbReference>
<keyword evidence="4 12" id="KW-0732">Signal</keyword>
<feature type="transmembrane region" description="Helical" evidence="11">
    <location>
        <begin position="282"/>
        <end position="304"/>
    </location>
</feature>
<dbReference type="Proteomes" id="UP001187343">
    <property type="component" value="Unassembled WGS sequence"/>
</dbReference>
<dbReference type="PROSITE" id="PS50835">
    <property type="entry name" value="IG_LIKE"/>
    <property type="match status" value="2"/>
</dbReference>
<dbReference type="InterPro" id="IPR036179">
    <property type="entry name" value="Ig-like_dom_sf"/>
</dbReference>
<dbReference type="InterPro" id="IPR013106">
    <property type="entry name" value="Ig_V-set"/>
</dbReference>
<gene>
    <name evidence="14" type="ORF">Q8A67_011026</name>
</gene>
<dbReference type="GO" id="GO:0007166">
    <property type="term" value="P:cell surface receptor signaling pathway"/>
    <property type="evidence" value="ECO:0007669"/>
    <property type="project" value="TreeGrafter"/>
</dbReference>
<dbReference type="InterPro" id="IPR051713">
    <property type="entry name" value="T-cell_Activation_Regulation"/>
</dbReference>
<proteinExistence type="predicted"/>
<evidence type="ECO:0000256" key="10">
    <source>
        <dbReference type="ARBA" id="ARBA00023319"/>
    </source>
</evidence>
<evidence type="ECO:0000256" key="1">
    <source>
        <dbReference type="ARBA" id="ARBA00004251"/>
    </source>
</evidence>
<reference evidence="14" key="1">
    <citation type="submission" date="2023-08" db="EMBL/GenBank/DDBJ databases">
        <title>Chromosome-level Genome Assembly of mud carp (Cirrhinus molitorella).</title>
        <authorList>
            <person name="Liu H."/>
        </authorList>
    </citation>
    <scope>NUCLEOTIDE SEQUENCE</scope>
    <source>
        <strain evidence="14">Prfri</strain>
        <tissue evidence="14">Muscle</tissue>
    </source>
</reference>
<feature type="transmembrane region" description="Helical" evidence="11">
    <location>
        <begin position="530"/>
        <end position="550"/>
    </location>
</feature>
<feature type="transmembrane region" description="Helical" evidence="11">
    <location>
        <begin position="383"/>
        <end position="404"/>
    </location>
</feature>
<keyword evidence="9" id="KW-0325">Glycoprotein</keyword>
<evidence type="ECO:0000256" key="4">
    <source>
        <dbReference type="ARBA" id="ARBA00022729"/>
    </source>
</evidence>
<dbReference type="GO" id="GO:0042102">
    <property type="term" value="P:positive regulation of T cell proliferation"/>
    <property type="evidence" value="ECO:0007669"/>
    <property type="project" value="TreeGrafter"/>
</dbReference>
<evidence type="ECO:0000256" key="7">
    <source>
        <dbReference type="ARBA" id="ARBA00023157"/>
    </source>
</evidence>
<dbReference type="SMART" id="SM00409">
    <property type="entry name" value="IG"/>
    <property type="match status" value="2"/>
</dbReference>
<comment type="subcellular location">
    <subcellularLocation>
        <location evidence="1">Cell membrane</location>
        <topology evidence="1">Single-pass type I membrane protein</topology>
    </subcellularLocation>
</comment>
<keyword evidence="15" id="KW-1185">Reference proteome</keyword>
<evidence type="ECO:0000313" key="14">
    <source>
        <dbReference type="EMBL" id="KAK2896538.1"/>
    </source>
</evidence>
<evidence type="ECO:0000256" key="5">
    <source>
        <dbReference type="ARBA" id="ARBA00022989"/>
    </source>
</evidence>
<evidence type="ECO:0000256" key="9">
    <source>
        <dbReference type="ARBA" id="ARBA00023180"/>
    </source>
</evidence>
<keyword evidence="5 11" id="KW-1133">Transmembrane helix</keyword>
<evidence type="ECO:0000259" key="13">
    <source>
        <dbReference type="PROSITE" id="PS50835"/>
    </source>
</evidence>
<dbReference type="SMART" id="SM00406">
    <property type="entry name" value="IGv"/>
    <property type="match status" value="2"/>
</dbReference>
<feature type="chain" id="PRO_5041710949" description="Ig-like domain-containing protein" evidence="12">
    <location>
        <begin position="24"/>
        <end position="675"/>
    </location>
</feature>
<feature type="signal peptide" evidence="12">
    <location>
        <begin position="1"/>
        <end position="23"/>
    </location>
</feature>
<evidence type="ECO:0000256" key="2">
    <source>
        <dbReference type="ARBA" id="ARBA00022475"/>
    </source>
</evidence>
<evidence type="ECO:0000256" key="6">
    <source>
        <dbReference type="ARBA" id="ARBA00023136"/>
    </source>
</evidence>
<keyword evidence="3 11" id="KW-0812">Transmembrane</keyword>
<comment type="caution">
    <text evidence="14">The sequence shown here is derived from an EMBL/GenBank/DDBJ whole genome shotgun (WGS) entry which is preliminary data.</text>
</comment>
<keyword evidence="2" id="KW-1003">Cell membrane</keyword>
<dbReference type="PANTHER" id="PTHR25466:SF14">
    <property type="entry name" value="BUTYROPHILIN SUBFAMILY 2 MEMBER A2-LIKE-RELATED"/>
    <property type="match status" value="1"/>
</dbReference>
<dbReference type="FunFam" id="2.60.40.10:FF:000142">
    <property type="entry name" value="V-set domain-containing T-cell activation inhibitor 1"/>
    <property type="match status" value="2"/>
</dbReference>
<dbReference type="GO" id="GO:0006955">
    <property type="term" value="P:immune response"/>
    <property type="evidence" value="ECO:0007669"/>
    <property type="project" value="TreeGrafter"/>
</dbReference>
<evidence type="ECO:0000313" key="15">
    <source>
        <dbReference type="Proteomes" id="UP001187343"/>
    </source>
</evidence>
<keyword evidence="10" id="KW-0393">Immunoglobulin domain</keyword>
<feature type="domain" description="Ig-like" evidence="13">
    <location>
        <begin position="38"/>
        <end position="119"/>
    </location>
</feature>
<protein>
    <recommendedName>
        <fullName evidence="13">Ig-like domain-containing protein</fullName>
    </recommendedName>
</protein>
<feature type="transmembrane region" description="Helical" evidence="11">
    <location>
        <begin position="599"/>
        <end position="622"/>
    </location>
</feature>
<dbReference type="GO" id="GO:0042130">
    <property type="term" value="P:negative regulation of T cell proliferation"/>
    <property type="evidence" value="ECO:0007669"/>
    <property type="project" value="TreeGrafter"/>
</dbReference>
<organism evidence="14 15">
    <name type="scientific">Cirrhinus molitorella</name>
    <name type="common">mud carp</name>
    <dbReference type="NCBI Taxonomy" id="172907"/>
    <lineage>
        <taxon>Eukaryota</taxon>
        <taxon>Metazoa</taxon>
        <taxon>Chordata</taxon>
        <taxon>Craniata</taxon>
        <taxon>Vertebrata</taxon>
        <taxon>Euteleostomi</taxon>
        <taxon>Actinopterygii</taxon>
        <taxon>Neopterygii</taxon>
        <taxon>Teleostei</taxon>
        <taxon>Ostariophysi</taxon>
        <taxon>Cypriniformes</taxon>
        <taxon>Cyprinidae</taxon>
        <taxon>Labeoninae</taxon>
        <taxon>Labeonini</taxon>
        <taxon>Cirrhinus</taxon>
    </lineage>
</organism>
<feature type="transmembrane region" description="Helical" evidence="11">
    <location>
        <begin position="352"/>
        <end position="371"/>
    </location>
</feature>
<accession>A0AA88PYJ4</accession>
<dbReference type="Pfam" id="PF07686">
    <property type="entry name" value="V-set"/>
    <property type="match status" value="2"/>
</dbReference>
<keyword evidence="8" id="KW-0675">Receptor</keyword>
<dbReference type="InterPro" id="IPR003599">
    <property type="entry name" value="Ig_sub"/>
</dbReference>
<evidence type="ECO:0000256" key="11">
    <source>
        <dbReference type="SAM" id="Phobius"/>
    </source>
</evidence>
<feature type="transmembrane region" description="Helical" evidence="11">
    <location>
        <begin position="562"/>
        <end position="587"/>
    </location>
</feature>
<feature type="transmembrane region" description="Helical" evidence="11">
    <location>
        <begin position="310"/>
        <end position="332"/>
    </location>
</feature>
<dbReference type="PANTHER" id="PTHR25466">
    <property type="entry name" value="T-LYMPHOCYTE ACTIVATION ANTIGEN"/>
    <property type="match status" value="1"/>
</dbReference>
<dbReference type="GO" id="GO:0031295">
    <property type="term" value="P:T cell costimulation"/>
    <property type="evidence" value="ECO:0007669"/>
    <property type="project" value="TreeGrafter"/>
</dbReference>
<dbReference type="GO" id="GO:0071222">
    <property type="term" value="P:cellular response to lipopolysaccharide"/>
    <property type="evidence" value="ECO:0007669"/>
    <property type="project" value="TreeGrafter"/>
</dbReference>
<dbReference type="InterPro" id="IPR003598">
    <property type="entry name" value="Ig_sub2"/>
</dbReference>
<dbReference type="EMBL" id="JAUYZG010000010">
    <property type="protein sequence ID" value="KAK2896538.1"/>
    <property type="molecule type" value="Genomic_DNA"/>
</dbReference>
<dbReference type="InterPro" id="IPR013783">
    <property type="entry name" value="Ig-like_fold"/>
</dbReference>
<evidence type="ECO:0000256" key="3">
    <source>
        <dbReference type="ARBA" id="ARBA00022692"/>
    </source>
</evidence>
<feature type="transmembrane region" description="Helical" evidence="11">
    <location>
        <begin position="497"/>
        <end position="518"/>
    </location>
</feature>
<dbReference type="SMART" id="SM00408">
    <property type="entry name" value="IGc2"/>
    <property type="match status" value="2"/>
</dbReference>
<feature type="domain" description="Ig-like" evidence="13">
    <location>
        <begin position="136"/>
        <end position="235"/>
    </location>
</feature>